<accession>A0AAU9CKL0</accession>
<dbReference type="InterPro" id="IPR010147">
    <property type="entry name" value="CRISPR-assoc_prot_CasD"/>
</dbReference>
<organism evidence="2 3">
    <name type="scientific">Methylomarinovum tepidoasis</name>
    <dbReference type="NCBI Taxonomy" id="2840183"/>
    <lineage>
        <taxon>Bacteria</taxon>
        <taxon>Pseudomonadati</taxon>
        <taxon>Pseudomonadota</taxon>
        <taxon>Gammaproteobacteria</taxon>
        <taxon>Methylococcales</taxon>
        <taxon>Methylothermaceae</taxon>
        <taxon>Methylomarinovum</taxon>
    </lineage>
</organism>
<dbReference type="RefSeq" id="WP_286292567.1">
    <property type="nucleotide sequence ID" value="NZ_AP024718.1"/>
</dbReference>
<dbReference type="KEGG" id="meiy:MIN45_P2350"/>
<sequence length="240" mass="26970">MAELLLFQLYGPLASWGEPAVGEHRPSATHPGKSQVTGLLGAALGLSRDQEEKLAALAGGYGLAVRVDAEGELLRDYHTTQVPPARRGRTFTTRAEELAVDDLYTILSQRDYRVEAAWTCALWATASAPYPLPDLAEALRRPRFTLYLGRKSCPPALPLRPELIESNTLKDAFAGYALDDRLGRLKRPERHRYFWEEPLPDGLASGFSPQEKLWVVPRRDRPGSRRRWQFATRDEHHAMA</sequence>
<dbReference type="GO" id="GO:0003723">
    <property type="term" value="F:RNA binding"/>
    <property type="evidence" value="ECO:0007669"/>
    <property type="project" value="InterPro"/>
</dbReference>
<reference evidence="3" key="1">
    <citation type="journal article" date="2024" name="Int. J. Syst. Evol. Microbiol.">
        <title>Methylomarinovum tepidoasis sp. nov., a moderately thermophilic methanotroph of the family Methylothermaceae isolated from a deep-sea hydrothermal field.</title>
        <authorList>
            <person name="Hirayama H."/>
            <person name="Takaki Y."/>
            <person name="Abe M."/>
            <person name="Miyazaki M."/>
            <person name="Uematsu K."/>
            <person name="Matsui Y."/>
            <person name="Takai K."/>
        </authorList>
    </citation>
    <scope>NUCLEOTIDE SEQUENCE [LARGE SCALE GENOMIC DNA]</scope>
    <source>
        <strain evidence="3">IN45</strain>
    </source>
</reference>
<dbReference type="Pfam" id="PF09704">
    <property type="entry name" value="Cas_Cas5d"/>
    <property type="match status" value="1"/>
</dbReference>
<dbReference type="GO" id="GO:0043571">
    <property type="term" value="P:maintenance of CRISPR repeat elements"/>
    <property type="evidence" value="ECO:0007669"/>
    <property type="project" value="InterPro"/>
</dbReference>
<gene>
    <name evidence="2" type="ORF">MIN45_P2350</name>
</gene>
<evidence type="ECO:0000313" key="2">
    <source>
        <dbReference type="EMBL" id="BCX89976.1"/>
    </source>
</evidence>
<dbReference type="NCBIfam" id="TIGR02593">
    <property type="entry name" value="CRISPR_cas5"/>
    <property type="match status" value="1"/>
</dbReference>
<dbReference type="InterPro" id="IPR013422">
    <property type="entry name" value="CRISPR-assoc_prot_Cas5_N"/>
</dbReference>
<dbReference type="GO" id="GO:0051607">
    <property type="term" value="P:defense response to virus"/>
    <property type="evidence" value="ECO:0007669"/>
    <property type="project" value="UniProtKB-KW"/>
</dbReference>
<protein>
    <submittedName>
        <fullName evidence="2">CRISPR system Cascade subunit CasD</fullName>
    </submittedName>
</protein>
<evidence type="ECO:0000256" key="1">
    <source>
        <dbReference type="ARBA" id="ARBA00023118"/>
    </source>
</evidence>
<dbReference type="CDD" id="cd09756">
    <property type="entry name" value="Cas5_I-E"/>
    <property type="match status" value="1"/>
</dbReference>
<evidence type="ECO:0000313" key="3">
    <source>
        <dbReference type="Proteomes" id="UP001321450"/>
    </source>
</evidence>
<dbReference type="NCBIfam" id="TIGR01868">
    <property type="entry name" value="casD_Cas5e"/>
    <property type="match status" value="1"/>
</dbReference>
<keyword evidence="1" id="KW-0051">Antiviral defense</keyword>
<dbReference type="AlphaFoldDB" id="A0AAU9CKL0"/>
<dbReference type="Gene3D" id="3.30.70.2660">
    <property type="match status" value="1"/>
</dbReference>
<proteinExistence type="predicted"/>
<keyword evidence="3" id="KW-1185">Reference proteome</keyword>
<dbReference type="EMBL" id="AP024718">
    <property type="protein sequence ID" value="BCX89976.1"/>
    <property type="molecule type" value="Genomic_DNA"/>
</dbReference>
<dbReference type="InterPro" id="IPR021124">
    <property type="entry name" value="CRISPR-assoc_prot_Cas5"/>
</dbReference>
<dbReference type="Proteomes" id="UP001321450">
    <property type="component" value="Chromosome"/>
</dbReference>
<name>A0AAU9CKL0_9GAMM</name>